<feature type="compositionally biased region" description="Acidic residues" evidence="7">
    <location>
        <begin position="17"/>
        <end position="26"/>
    </location>
</feature>
<feature type="domain" description="C2H2-type" evidence="8">
    <location>
        <begin position="107"/>
        <end position="134"/>
    </location>
</feature>
<feature type="compositionally biased region" description="Polar residues" evidence="7">
    <location>
        <begin position="1169"/>
        <end position="1180"/>
    </location>
</feature>
<dbReference type="PROSITE" id="PS50157">
    <property type="entry name" value="ZINC_FINGER_C2H2_2"/>
    <property type="match status" value="9"/>
</dbReference>
<feature type="domain" description="C2H2-type" evidence="8">
    <location>
        <begin position="79"/>
        <end position="106"/>
    </location>
</feature>
<dbReference type="GO" id="GO:0008270">
    <property type="term" value="F:zinc ion binding"/>
    <property type="evidence" value="ECO:0007669"/>
    <property type="project" value="UniProtKB-KW"/>
</dbReference>
<feature type="domain" description="C2H2-type" evidence="8">
    <location>
        <begin position="453"/>
        <end position="480"/>
    </location>
</feature>
<proteinExistence type="predicted"/>
<keyword evidence="5" id="KW-0539">Nucleus</keyword>
<evidence type="ECO:0000313" key="9">
    <source>
        <dbReference type="EMBL" id="GFS12214.1"/>
    </source>
</evidence>
<keyword evidence="2" id="KW-0677">Repeat</keyword>
<dbReference type="InterPro" id="IPR013087">
    <property type="entry name" value="Znf_C2H2_type"/>
</dbReference>
<feature type="compositionally biased region" description="Basic and acidic residues" evidence="7">
    <location>
        <begin position="330"/>
        <end position="343"/>
    </location>
</feature>
<dbReference type="PROSITE" id="PS00028">
    <property type="entry name" value="ZINC_FINGER_C2H2_1"/>
    <property type="match status" value="9"/>
</dbReference>
<feature type="domain" description="C2H2-type" evidence="8">
    <location>
        <begin position="352"/>
        <end position="380"/>
    </location>
</feature>
<evidence type="ECO:0000256" key="6">
    <source>
        <dbReference type="PROSITE-ProRule" id="PRU00042"/>
    </source>
</evidence>
<feature type="domain" description="C2H2-type" evidence="8">
    <location>
        <begin position="163"/>
        <end position="190"/>
    </location>
</feature>
<evidence type="ECO:0000256" key="2">
    <source>
        <dbReference type="ARBA" id="ARBA00022737"/>
    </source>
</evidence>
<feature type="domain" description="C2H2-type" evidence="8">
    <location>
        <begin position="397"/>
        <end position="424"/>
    </location>
</feature>
<feature type="region of interest" description="Disordered" evidence="7">
    <location>
        <begin position="1169"/>
        <end position="1195"/>
    </location>
</feature>
<protein>
    <submittedName>
        <fullName evidence="9">Zinc finger protein</fullName>
    </submittedName>
</protein>
<feature type="compositionally biased region" description="Basic residues" evidence="7">
    <location>
        <begin position="345"/>
        <end position="354"/>
    </location>
</feature>
<feature type="domain" description="C2H2-type" evidence="8">
    <location>
        <begin position="425"/>
        <end position="452"/>
    </location>
</feature>
<gene>
    <name evidence="9" type="ORF">ElyMa_004853800</name>
</gene>
<feature type="region of interest" description="Disordered" evidence="7">
    <location>
        <begin position="319"/>
        <end position="354"/>
    </location>
</feature>
<keyword evidence="1" id="KW-0479">Metal-binding</keyword>
<feature type="domain" description="C2H2-type" evidence="8">
    <location>
        <begin position="217"/>
        <end position="246"/>
    </location>
</feature>
<name>A0AAV4IPA2_9GAST</name>
<dbReference type="InterPro" id="IPR050826">
    <property type="entry name" value="Krueppel_C2H2_ZnFinger"/>
</dbReference>
<feature type="region of interest" description="Disordered" evidence="7">
    <location>
        <begin position="1"/>
        <end position="35"/>
    </location>
</feature>
<organism evidence="9 10">
    <name type="scientific">Elysia marginata</name>
    <dbReference type="NCBI Taxonomy" id="1093978"/>
    <lineage>
        <taxon>Eukaryota</taxon>
        <taxon>Metazoa</taxon>
        <taxon>Spiralia</taxon>
        <taxon>Lophotrochozoa</taxon>
        <taxon>Mollusca</taxon>
        <taxon>Gastropoda</taxon>
        <taxon>Heterobranchia</taxon>
        <taxon>Euthyneura</taxon>
        <taxon>Panpulmonata</taxon>
        <taxon>Sacoglossa</taxon>
        <taxon>Placobranchoidea</taxon>
        <taxon>Plakobranchidae</taxon>
        <taxon>Elysia</taxon>
    </lineage>
</organism>
<dbReference type="Pfam" id="PF00096">
    <property type="entry name" value="zf-C2H2"/>
    <property type="match status" value="6"/>
</dbReference>
<comment type="caution">
    <text evidence="9">The sequence shown here is derived from an EMBL/GenBank/DDBJ whole genome shotgun (WGS) entry which is preliminary data.</text>
</comment>
<keyword evidence="10" id="KW-1185">Reference proteome</keyword>
<evidence type="ECO:0000259" key="8">
    <source>
        <dbReference type="PROSITE" id="PS50157"/>
    </source>
</evidence>
<dbReference type="FunFam" id="3.30.160.60:FF:000690">
    <property type="entry name" value="Zinc finger protein 354C"/>
    <property type="match status" value="1"/>
</dbReference>
<dbReference type="Proteomes" id="UP000762676">
    <property type="component" value="Unassembled WGS sequence"/>
</dbReference>
<reference evidence="9 10" key="1">
    <citation type="journal article" date="2021" name="Elife">
        <title>Chloroplast acquisition without the gene transfer in kleptoplastic sea slugs, Plakobranchus ocellatus.</title>
        <authorList>
            <person name="Maeda T."/>
            <person name="Takahashi S."/>
            <person name="Yoshida T."/>
            <person name="Shimamura S."/>
            <person name="Takaki Y."/>
            <person name="Nagai Y."/>
            <person name="Toyoda A."/>
            <person name="Suzuki Y."/>
            <person name="Arimoto A."/>
            <person name="Ishii H."/>
            <person name="Satoh N."/>
            <person name="Nishiyama T."/>
            <person name="Hasebe M."/>
            <person name="Maruyama T."/>
            <person name="Minagawa J."/>
            <person name="Obokata J."/>
            <person name="Shigenobu S."/>
        </authorList>
    </citation>
    <scope>NUCLEOTIDE SEQUENCE [LARGE SCALE GENOMIC DNA]</scope>
</reference>
<dbReference type="Gene3D" id="3.30.160.60">
    <property type="entry name" value="Classic Zinc Finger"/>
    <property type="match status" value="6"/>
</dbReference>
<evidence type="ECO:0000256" key="5">
    <source>
        <dbReference type="ARBA" id="ARBA00023242"/>
    </source>
</evidence>
<evidence type="ECO:0000256" key="4">
    <source>
        <dbReference type="ARBA" id="ARBA00022833"/>
    </source>
</evidence>
<dbReference type="SMART" id="SM00355">
    <property type="entry name" value="ZnF_C2H2"/>
    <property type="match status" value="10"/>
</dbReference>
<dbReference type="InterPro" id="IPR036236">
    <property type="entry name" value="Znf_C2H2_sf"/>
</dbReference>
<sequence length="1591" mass="175324">MSDHESGIEDLRVENDPGTENEEDFAGIDYKDGDISSEDAQVLETENHISTQKAEKKDKCGNKPKVKMKTLTIDGQLVYFCMICDKIFTRRKDKLNHELAHSGETMLSCSECGKEYLHESSLISHMRTHDGDPLFMCDLCPKMFAQSHHLKTHILSHSEPTNFTCKTCYKEFATAADLNHHSRSSINQEMSYFWCKMCKVYFCRTHGPECRKRIHAYQCSACNELFYTQKKLRIHLKKFAHFSHDKPDYIEPLTEEELYPHKLPESLKRSQSAKENSILKQSYKNLPNKTAKRCTDQDLENIVPRKKFKLSPRKIFLEDEQSSTSVQDSAPERKHETDSELRSPSKNRKGKPYCKKCNRSFKDSFDLERHRSAVHVDASTDLPSSKQASTSSLATPFSCKICGAGFTSKEDLERHGFKHSGERMHVCPMCGEEFPQALQLTKHLKTHMGDHPYRCSQCGKSFRLKIQLIQHVRLHIVQDANACDKCPSKFNTRAELQNHKLQAHRESLRRTRLLKHLQLQHCTTELECAAQTLTQFGLKRSLSMQDADRLVSSGNIIKTEPCGSDCESEQSFCSSFTRDSEKSDVFKYSSDDSFSFKTTMAKERIRLRRKLRRKQQNLLEQQMSSEDFLGKKVKHENIGIEGTADVKSEHNVEEEEDSEMAETQEVLDMMIELNVVQSEKENVTTVYVDVTDKPPVKQELPVDVDSLPVRDETGDGYIYKNMLDLCNYNSTELLNFPSTLERDNTFLGKYERSEITSRGNTVMFEFDPEELGVGEDDLSSLVQTEHSSSRSPREKKQDVELSLNPSNTSNQNKIERWNWSLPATTVMSVAAGNESDFTTTLCLSTTTTSSSDSTTKCGHFAHSTSSTCAANIVLSCSASVTLSTSDPMFSFSSFVTSTCKTTSRLLSATVMSTSNSNTHSGLASTVASHGSTNSESSGLAKLQEVFQNSSKYLPLSTQSKSGVKQNESHPSELRINPEIVHFESAKATKRDLKGIEDRSMISQVLSRAAVGGSTKKYQEKSASLEPAFIKPLITDELNSLKRTQNKKSCKSHRKENSKAQVNTGNLCVITASSLENHGKEQGLKPPALPFEKSDLGVPQLNTSSTASQNLSSFSLLSFPSSSSNSNCGYIPSHNTPLSTSTPAITSAFCSSISVPTESETRTSITMQQSGSWYPNQNEDMQTPVPPRQQPSAASSTIVIQPSSIFDTNNPLLRDMNMMDLVRACTPAPALSTPRPVAIPTPLPQPEALLQPHNNIHVASVMDRPVNIPVPSIPDVPHNPIPPQTPAPIFQPSLALPHPPSSISVPPYGILDKRNPMDFQMVQGTNDISSYNISTNNNRNNNNLTPTIGVQGISCFTPHNLTGLSHQDFYTQHSVNPVLSPAFGGTSLQQSQQHLMDLNSVLNPSCIASGGGLVGNAAAEAVSSHMRSLQESFYLSAVHSNGLQQNLNGMLVNGFNPQLQPNMGAASLGGGGCLSSGTLSIETGGMMGPVNVQSLPGAPHVGFGGQAPTVPQPQMLNVFNSVAASAFPSTIGFPGTFGCQPSAQISTNLMNAPIMLPAGTSCLPPPNLVGVLGQLEPGISNLPPHFTGFPHL</sequence>
<evidence type="ECO:0000256" key="1">
    <source>
        <dbReference type="ARBA" id="ARBA00022723"/>
    </source>
</evidence>
<evidence type="ECO:0000256" key="3">
    <source>
        <dbReference type="ARBA" id="ARBA00022771"/>
    </source>
</evidence>
<keyword evidence="4" id="KW-0862">Zinc</keyword>
<accession>A0AAV4IPA2</accession>
<dbReference type="EMBL" id="BMAT01009701">
    <property type="protein sequence ID" value="GFS12214.1"/>
    <property type="molecule type" value="Genomic_DNA"/>
</dbReference>
<dbReference type="PANTHER" id="PTHR24377">
    <property type="entry name" value="IP01015P-RELATED"/>
    <property type="match status" value="1"/>
</dbReference>
<feature type="region of interest" description="Disordered" evidence="7">
    <location>
        <begin position="780"/>
        <end position="811"/>
    </location>
</feature>
<dbReference type="SUPFAM" id="SSF57667">
    <property type="entry name" value="beta-beta-alpha zinc fingers"/>
    <property type="match status" value="4"/>
</dbReference>
<feature type="compositionally biased region" description="Basic and acidic residues" evidence="7">
    <location>
        <begin position="1"/>
        <end position="15"/>
    </location>
</feature>
<feature type="compositionally biased region" description="Basic and acidic residues" evidence="7">
    <location>
        <begin position="787"/>
        <end position="799"/>
    </location>
</feature>
<keyword evidence="3 6" id="KW-0863">Zinc-finger</keyword>
<evidence type="ECO:0000256" key="7">
    <source>
        <dbReference type="SAM" id="MobiDB-lite"/>
    </source>
</evidence>
<evidence type="ECO:0000313" key="10">
    <source>
        <dbReference type="Proteomes" id="UP000762676"/>
    </source>
</evidence>
<feature type="domain" description="C2H2-type" evidence="8">
    <location>
        <begin position="135"/>
        <end position="162"/>
    </location>
</feature>